<dbReference type="Pfam" id="PF20218">
    <property type="entry name" value="DUF6578"/>
    <property type="match status" value="1"/>
</dbReference>
<organism evidence="1 2">
    <name type="scientific">Cryobacterium arcticum</name>
    <dbReference type="NCBI Taxonomy" id="670052"/>
    <lineage>
        <taxon>Bacteria</taxon>
        <taxon>Bacillati</taxon>
        <taxon>Actinomycetota</taxon>
        <taxon>Actinomycetes</taxon>
        <taxon>Micrococcales</taxon>
        <taxon>Microbacteriaceae</taxon>
        <taxon>Cryobacterium</taxon>
    </lineage>
</organism>
<keyword evidence="2" id="KW-1185">Reference proteome</keyword>
<accession>A0A317ZL48</accession>
<name>A0A317ZL48_9MICO</name>
<gene>
    <name evidence="1" type="ORF">CTB96_10995</name>
</gene>
<dbReference type="EMBL" id="QHLY01000012">
    <property type="protein sequence ID" value="PXA67272.1"/>
    <property type="molecule type" value="Genomic_DNA"/>
</dbReference>
<sequence>MSEEARAVDAEDIPPVAGSHDTDIWLTAWQVAEGRFDVALDQHVAWSLVPMDQDWMARLFACRRAVALQRDTYADALRGTPGAPTWTHLSGRVARIDQISVRYHPSEDPAERGLVPETGGAMQHSVLSVREPRAHHGTIVGWIVRIRA</sequence>
<proteinExistence type="predicted"/>
<evidence type="ECO:0000313" key="2">
    <source>
        <dbReference type="Proteomes" id="UP000246722"/>
    </source>
</evidence>
<reference evidence="1 2" key="1">
    <citation type="submission" date="2018-05" db="EMBL/GenBank/DDBJ databases">
        <title>Genetic diversity of glacier-inhabiting Cryobacterium bacteria in China and description of Cryobacterium mengkeensis sp. nov. and Arthrobacter glacialis sp. nov.</title>
        <authorList>
            <person name="Liu Q."/>
            <person name="Xin Y.-H."/>
        </authorList>
    </citation>
    <scope>NUCLEOTIDE SEQUENCE [LARGE SCALE GENOMIC DNA]</scope>
    <source>
        <strain evidence="1 2">SK-1</strain>
    </source>
</reference>
<comment type="caution">
    <text evidence="1">The sequence shown here is derived from an EMBL/GenBank/DDBJ whole genome shotgun (WGS) entry which is preliminary data.</text>
</comment>
<dbReference type="Proteomes" id="UP000246722">
    <property type="component" value="Unassembled WGS sequence"/>
</dbReference>
<protein>
    <submittedName>
        <fullName evidence="1">Uncharacterized protein</fullName>
    </submittedName>
</protein>
<dbReference type="InterPro" id="IPR046485">
    <property type="entry name" value="DUF6578"/>
</dbReference>
<evidence type="ECO:0000313" key="1">
    <source>
        <dbReference type="EMBL" id="PXA67272.1"/>
    </source>
</evidence>
<dbReference type="AlphaFoldDB" id="A0A317ZL48"/>